<evidence type="ECO:0000256" key="1">
    <source>
        <dbReference type="SAM" id="Phobius"/>
    </source>
</evidence>
<feature type="transmembrane region" description="Helical" evidence="1">
    <location>
        <begin position="69"/>
        <end position="86"/>
    </location>
</feature>
<evidence type="ECO:0000313" key="2">
    <source>
        <dbReference type="EMBL" id="SCY36845.1"/>
    </source>
</evidence>
<gene>
    <name evidence="2" type="ORF">SAMN02910451_02354</name>
</gene>
<keyword evidence="1" id="KW-0472">Membrane</keyword>
<reference evidence="3" key="1">
    <citation type="submission" date="2016-10" db="EMBL/GenBank/DDBJ databases">
        <authorList>
            <person name="Varghese N."/>
            <person name="Submissions S."/>
        </authorList>
    </citation>
    <scope>NUCLEOTIDE SEQUENCE [LARGE SCALE GENOMIC DNA]</scope>
    <source>
        <strain evidence="3">XBD2006</strain>
    </source>
</reference>
<dbReference type="EMBL" id="FMUR01000014">
    <property type="protein sequence ID" value="SCY36845.1"/>
    <property type="molecule type" value="Genomic_DNA"/>
</dbReference>
<keyword evidence="1" id="KW-0812">Transmembrane</keyword>
<sequence>MNYNGAAEKQNNLRRVIAVFVAVALSFTMLFSTIYIVKEQHHECHGAECPICHNIARCERFLNQISTGIIHLAISVVAVMIVSIILPKGNENISHPTLVSFKVRLDN</sequence>
<dbReference type="Proteomes" id="UP000183047">
    <property type="component" value="Unassembled WGS sequence"/>
</dbReference>
<dbReference type="RefSeq" id="WP_074462826.1">
    <property type="nucleotide sequence ID" value="NZ_FMUR01000014.1"/>
</dbReference>
<keyword evidence="3" id="KW-1185">Reference proteome</keyword>
<feature type="transmembrane region" description="Helical" evidence="1">
    <location>
        <begin position="16"/>
        <end position="37"/>
    </location>
</feature>
<evidence type="ECO:0000313" key="3">
    <source>
        <dbReference type="Proteomes" id="UP000183047"/>
    </source>
</evidence>
<proteinExistence type="predicted"/>
<keyword evidence="1" id="KW-1133">Transmembrane helix</keyword>
<accession>A0A1G5FC47</accession>
<dbReference type="OrthoDB" id="1863318at2"/>
<organism evidence="2 3">
    <name type="scientific">Butyrivibrio hungatei</name>
    <dbReference type="NCBI Taxonomy" id="185008"/>
    <lineage>
        <taxon>Bacteria</taxon>
        <taxon>Bacillati</taxon>
        <taxon>Bacillota</taxon>
        <taxon>Clostridia</taxon>
        <taxon>Lachnospirales</taxon>
        <taxon>Lachnospiraceae</taxon>
        <taxon>Butyrivibrio</taxon>
    </lineage>
</organism>
<protein>
    <submittedName>
        <fullName evidence="2">Uncharacterized protein</fullName>
    </submittedName>
</protein>
<dbReference type="AlphaFoldDB" id="A0A1G5FC47"/>
<name>A0A1G5FC47_9FIRM</name>